<sequence length="801" mass="90766">MDHPKPAFQIDGELLKLWNDAQASFLASVATDRTVKPGAEYEPRPEEWLKAFKDRKHDQSNKFLAACTKVGSHLHVIQTFVRVTGFAVSAAASANPVASPASVVVNAFVWLFNSFAKVSSDYDKIEEFFGAISKMFWNLSSISNHLERLADSYALHQCIVEFLICCLSICKLASEQVHDKIKKWVRQLNGNDKLDGEIAKLAAAHKQLRDCISTESLKATLDVRSDMSKIVSSNDRSERTVILEWLSPLDFSKVDDELAKRVSTTVVAGRWLLESELFRQWRDGNVDRLWYVGKPGAGKSVLASIIVKHLEQQAPDISGKPSTLGDILVARLYLSYKSKFDMLDLLGSVLRQFQRGNDIHPEILNKYQEYQGNCNDKSQRPSLDELIMLLSKCTMNKTVYIVVDAMDEFSYNDREPLIKHLQGFKDDAKILVTSRDLNHLGMLQKGFEADKIEAHDEDMDEYIQRCIERCPNRKCLEEYCDQIMSQVKKKSGRMFLIVRLHMDALADVEVEAEVEQVLQKLPDTIDGSYENTMDRIHNRGGLRRIRVESTLAWVAYAQRPLSIHELQHALAISGSPGGIEKKYLRQKDEIISDCCGLLVQDLDGIVRYVHYSAQDYFYRIRAERFPNFDRQITIACARYLSISETQQLVKTQTWRKPSLRSAKEPGEYPFLKYAGQHLHTHHRRVQTSTGVQEGEDTDLVEVIRDFVTTENKQRNAKKRPWTLLQPLHVAVFLGSAQLVSSLIVEDGAVVNALDPYHKSPLDVAIKSGLDDVASILIGHGAKVDLSRKKGHVILLSILTDH</sequence>
<evidence type="ECO:0000256" key="1">
    <source>
        <dbReference type="ARBA" id="ARBA00022737"/>
    </source>
</evidence>
<feature type="domain" description="GPI inositol-deacylase winged helix" evidence="4">
    <location>
        <begin position="548"/>
        <end position="617"/>
    </location>
</feature>
<dbReference type="PROSITE" id="PS50088">
    <property type="entry name" value="ANK_REPEAT"/>
    <property type="match status" value="2"/>
</dbReference>
<dbReference type="SUPFAM" id="SSF48403">
    <property type="entry name" value="Ankyrin repeat"/>
    <property type="match status" value="1"/>
</dbReference>
<keyword evidence="1" id="KW-0677">Repeat</keyword>
<organism evidence="6 7">
    <name type="scientific">Trichoderma parareesei</name>
    <name type="common">Filamentous fungus</name>
    <dbReference type="NCBI Taxonomy" id="858221"/>
    <lineage>
        <taxon>Eukaryota</taxon>
        <taxon>Fungi</taxon>
        <taxon>Dikarya</taxon>
        <taxon>Ascomycota</taxon>
        <taxon>Pezizomycotina</taxon>
        <taxon>Sordariomycetes</taxon>
        <taxon>Hypocreomycetidae</taxon>
        <taxon>Hypocreales</taxon>
        <taxon>Hypocreaceae</taxon>
        <taxon>Trichoderma</taxon>
    </lineage>
</organism>
<dbReference type="AlphaFoldDB" id="A0A2H2Z847"/>
<dbReference type="InterPro" id="IPR056884">
    <property type="entry name" value="NPHP3-like_N"/>
</dbReference>
<dbReference type="Gene3D" id="3.40.50.300">
    <property type="entry name" value="P-loop containing nucleotide triphosphate hydrolases"/>
    <property type="match status" value="1"/>
</dbReference>
<dbReference type="Proteomes" id="UP000219286">
    <property type="component" value="Unassembled WGS sequence"/>
</dbReference>
<dbReference type="PANTHER" id="PTHR10039:SF15">
    <property type="entry name" value="NACHT DOMAIN-CONTAINING PROTEIN"/>
    <property type="match status" value="1"/>
</dbReference>
<dbReference type="SMART" id="SM00248">
    <property type="entry name" value="ANK"/>
    <property type="match status" value="2"/>
</dbReference>
<feature type="repeat" description="ANK" evidence="2">
    <location>
        <begin position="756"/>
        <end position="788"/>
    </location>
</feature>
<accession>A0A2H2Z847</accession>
<feature type="domain" description="Fungal STAND N-terminal Goodbye" evidence="3">
    <location>
        <begin position="18"/>
        <end position="135"/>
    </location>
</feature>
<dbReference type="Gene3D" id="1.25.40.20">
    <property type="entry name" value="Ankyrin repeat-containing domain"/>
    <property type="match status" value="1"/>
</dbReference>
<dbReference type="PANTHER" id="PTHR10039">
    <property type="entry name" value="AMELOGENIN"/>
    <property type="match status" value="1"/>
</dbReference>
<dbReference type="EMBL" id="LFMI01000417">
    <property type="protein sequence ID" value="OTA03559.1"/>
    <property type="molecule type" value="Genomic_DNA"/>
</dbReference>
<protein>
    <submittedName>
        <fullName evidence="6">Uncharacterized protein</fullName>
    </submittedName>
</protein>
<evidence type="ECO:0000313" key="6">
    <source>
        <dbReference type="EMBL" id="OTA03559.1"/>
    </source>
</evidence>
<evidence type="ECO:0000313" key="7">
    <source>
        <dbReference type="Proteomes" id="UP000219286"/>
    </source>
</evidence>
<dbReference type="SUPFAM" id="SSF52540">
    <property type="entry name" value="P-loop containing nucleoside triphosphate hydrolases"/>
    <property type="match status" value="1"/>
</dbReference>
<evidence type="ECO:0000259" key="5">
    <source>
        <dbReference type="Pfam" id="PF24883"/>
    </source>
</evidence>
<keyword evidence="7" id="KW-1185">Reference proteome</keyword>
<feature type="repeat" description="ANK" evidence="2">
    <location>
        <begin position="722"/>
        <end position="755"/>
    </location>
</feature>
<dbReference type="InterPro" id="IPR054471">
    <property type="entry name" value="GPIID_WHD"/>
</dbReference>
<dbReference type="Pfam" id="PF17109">
    <property type="entry name" value="Goodbye"/>
    <property type="match status" value="1"/>
</dbReference>
<evidence type="ECO:0000259" key="4">
    <source>
        <dbReference type="Pfam" id="PF22939"/>
    </source>
</evidence>
<evidence type="ECO:0000259" key="3">
    <source>
        <dbReference type="Pfam" id="PF17109"/>
    </source>
</evidence>
<keyword evidence="2" id="KW-0040">ANK repeat</keyword>
<dbReference type="Pfam" id="PF24883">
    <property type="entry name" value="NPHP3_N"/>
    <property type="match status" value="1"/>
</dbReference>
<evidence type="ECO:0000256" key="2">
    <source>
        <dbReference type="PROSITE-ProRule" id="PRU00023"/>
    </source>
</evidence>
<dbReference type="InterPro" id="IPR027417">
    <property type="entry name" value="P-loop_NTPase"/>
</dbReference>
<comment type="caution">
    <text evidence="6">The sequence shown here is derived from an EMBL/GenBank/DDBJ whole genome shotgun (WGS) entry which is preliminary data.</text>
</comment>
<name>A0A2H2Z847_TRIPA</name>
<dbReference type="Pfam" id="PF22939">
    <property type="entry name" value="WHD_GPIID"/>
    <property type="match status" value="1"/>
</dbReference>
<reference evidence="6 7" key="1">
    <citation type="journal article" date="2015" name="Genome Announc.">
        <title>Genome sequence and annotation of Trichoderma parareesei, the ancestor of the cellulase producer Trichoderma reesei.</title>
        <authorList>
            <person name="Yang D."/>
            <person name="Pomraning K."/>
            <person name="Kopchinskiy A."/>
            <person name="Karimi Aghcheh R."/>
            <person name="Atanasova L."/>
            <person name="Chenthamara K."/>
            <person name="Baker S.E."/>
            <person name="Zhang R."/>
            <person name="Shen Q."/>
            <person name="Freitag M."/>
            <person name="Kubicek C.P."/>
            <person name="Druzhinina I.S."/>
        </authorList>
    </citation>
    <scope>NUCLEOTIDE SEQUENCE [LARGE SCALE GENOMIC DNA]</scope>
    <source>
        <strain evidence="6 7">CBS 125925</strain>
    </source>
</reference>
<dbReference type="InterPro" id="IPR036770">
    <property type="entry name" value="Ankyrin_rpt-contain_sf"/>
</dbReference>
<feature type="domain" description="Nephrocystin 3-like N-terminal" evidence="5">
    <location>
        <begin position="269"/>
        <end position="435"/>
    </location>
</feature>
<dbReference type="InterPro" id="IPR002110">
    <property type="entry name" value="Ankyrin_rpt"/>
</dbReference>
<gene>
    <name evidence="6" type="ORF">A9Z42_0040430</name>
</gene>
<dbReference type="InterPro" id="IPR031350">
    <property type="entry name" value="Goodbye_dom"/>
</dbReference>
<proteinExistence type="predicted"/>